<dbReference type="PANTHER" id="PTHR48080">
    <property type="entry name" value="D-GALACTONATE DEHYDRATASE-RELATED"/>
    <property type="match status" value="1"/>
</dbReference>
<dbReference type="Gene3D" id="3.30.390.10">
    <property type="entry name" value="Enolase-like, N-terminal domain"/>
    <property type="match status" value="1"/>
</dbReference>
<accession>A0A1H1SL12</accession>
<dbReference type="InterPro" id="IPR013342">
    <property type="entry name" value="Mandelate_racemase_C"/>
</dbReference>
<dbReference type="GO" id="GO:0016829">
    <property type="term" value="F:lyase activity"/>
    <property type="evidence" value="ECO:0007669"/>
    <property type="project" value="UniProtKB-KW"/>
</dbReference>
<dbReference type="Pfam" id="PF02746">
    <property type="entry name" value="MR_MLE_N"/>
    <property type="match status" value="1"/>
</dbReference>
<keyword evidence="4" id="KW-1185">Reference proteome</keyword>
<organism evidence="3 4">
    <name type="scientific">Bradyrhizobium canariense</name>
    <dbReference type="NCBI Taxonomy" id="255045"/>
    <lineage>
        <taxon>Bacteria</taxon>
        <taxon>Pseudomonadati</taxon>
        <taxon>Pseudomonadota</taxon>
        <taxon>Alphaproteobacteria</taxon>
        <taxon>Hyphomicrobiales</taxon>
        <taxon>Nitrobacteraceae</taxon>
        <taxon>Bradyrhizobium</taxon>
    </lineage>
</organism>
<dbReference type="Gene3D" id="3.20.20.120">
    <property type="entry name" value="Enolase-like C-terminal domain"/>
    <property type="match status" value="1"/>
</dbReference>
<name>A0A1H1SL12_9BRAD</name>
<dbReference type="SFLD" id="SFLDS00001">
    <property type="entry name" value="Enolase"/>
    <property type="match status" value="1"/>
</dbReference>
<dbReference type="SMART" id="SM00922">
    <property type="entry name" value="MR_MLE"/>
    <property type="match status" value="1"/>
</dbReference>
<evidence type="ECO:0000256" key="1">
    <source>
        <dbReference type="ARBA" id="ARBA00023239"/>
    </source>
</evidence>
<dbReference type="EMBL" id="LT629750">
    <property type="protein sequence ID" value="SDS48611.1"/>
    <property type="molecule type" value="Genomic_DNA"/>
</dbReference>
<sequence>MKITSIDDLHADGGWRTLSFLKVVTDEGIVGWSEFHEGTTTPGLTAVVRKLAMGLIGADPRDVSVISARLNAASRNAGGGIISQAIAAIENACLDVKAKALGIPVYALLGGAFRSRLPLYWSQCGTLRTRYPELFGTAPLRSLDDIVQLGKEVKASHYKALKTNVLLFADGTSSNYRPGFGNGAGHPALNLDGSTLAAITDLFAAFRQGAGPNVDLLLDLNFNFKPEGVRRIARELERFKLTWLELDLYEVKALSMLRQSTTTPIASLESIYGRRAMRPFLDEEAVDVAIIDPQWNGLLESMKMASLADSYEVNIAPHNFHGQLSTLMGAHMSAAVPNFRIMEFVVDEAPWTRDFLTEPLVIENGELLLPSSPGWGSDVNEEAVRARPSKALYQ</sequence>
<evidence type="ECO:0000313" key="4">
    <source>
        <dbReference type="Proteomes" id="UP000243904"/>
    </source>
</evidence>
<keyword evidence="1" id="KW-0456">Lyase</keyword>
<dbReference type="SFLD" id="SFLDG00179">
    <property type="entry name" value="mandelate_racemase"/>
    <property type="match status" value="1"/>
</dbReference>
<dbReference type="InterPro" id="IPR029065">
    <property type="entry name" value="Enolase_C-like"/>
</dbReference>
<dbReference type="Proteomes" id="UP000243904">
    <property type="component" value="Chromosome I"/>
</dbReference>
<dbReference type="Pfam" id="PF13378">
    <property type="entry name" value="MR_MLE_C"/>
    <property type="match status" value="1"/>
</dbReference>
<dbReference type="SUPFAM" id="SSF51604">
    <property type="entry name" value="Enolase C-terminal domain-like"/>
    <property type="match status" value="1"/>
</dbReference>
<dbReference type="InterPro" id="IPR034593">
    <property type="entry name" value="DgoD-like"/>
</dbReference>
<dbReference type="RefSeq" id="WP_146687244.1">
    <property type="nucleotide sequence ID" value="NZ_LT629750.1"/>
</dbReference>
<dbReference type="CDD" id="cd03316">
    <property type="entry name" value="MR_like"/>
    <property type="match status" value="1"/>
</dbReference>
<dbReference type="InterPro" id="IPR029017">
    <property type="entry name" value="Enolase-like_N"/>
</dbReference>
<evidence type="ECO:0000313" key="3">
    <source>
        <dbReference type="EMBL" id="SDS48611.1"/>
    </source>
</evidence>
<protein>
    <submittedName>
        <fullName evidence="3">L-alanine-DL-glutamate epimerase</fullName>
    </submittedName>
</protein>
<dbReference type="PANTHER" id="PTHR48080:SF2">
    <property type="entry name" value="D-GALACTONATE DEHYDRATASE"/>
    <property type="match status" value="1"/>
</dbReference>
<evidence type="ECO:0000259" key="2">
    <source>
        <dbReference type="SMART" id="SM00922"/>
    </source>
</evidence>
<dbReference type="InterPro" id="IPR036849">
    <property type="entry name" value="Enolase-like_C_sf"/>
</dbReference>
<dbReference type="InterPro" id="IPR013341">
    <property type="entry name" value="Mandelate_racemase_N_dom"/>
</dbReference>
<gene>
    <name evidence="3" type="ORF">SAMN05444158_2209</name>
</gene>
<dbReference type="AlphaFoldDB" id="A0A1H1SL12"/>
<dbReference type="SUPFAM" id="SSF54826">
    <property type="entry name" value="Enolase N-terminal domain-like"/>
    <property type="match status" value="1"/>
</dbReference>
<reference evidence="4" key="1">
    <citation type="submission" date="2016-10" db="EMBL/GenBank/DDBJ databases">
        <authorList>
            <person name="Varghese N."/>
            <person name="Submissions S."/>
        </authorList>
    </citation>
    <scope>NUCLEOTIDE SEQUENCE [LARGE SCALE GENOMIC DNA]</scope>
    <source>
        <strain evidence="4">GAS369</strain>
    </source>
</reference>
<feature type="domain" description="Mandelate racemase/muconate lactonizing enzyme C-terminal" evidence="2">
    <location>
        <begin position="143"/>
        <end position="264"/>
    </location>
</feature>
<proteinExistence type="predicted"/>